<feature type="domain" description="SWIM-type" evidence="10">
    <location>
        <begin position="301"/>
        <end position="344"/>
    </location>
</feature>
<feature type="domain" description="Apple" evidence="9">
    <location>
        <begin position="275"/>
        <end position="358"/>
    </location>
</feature>
<dbReference type="GO" id="GO:0048544">
    <property type="term" value="P:recognition of pollen"/>
    <property type="evidence" value="ECO:0007669"/>
    <property type="project" value="InterPro"/>
</dbReference>
<dbReference type="PIRSF" id="PIRSF000641">
    <property type="entry name" value="SRK"/>
    <property type="match status" value="1"/>
</dbReference>
<keyword evidence="8" id="KW-0812">Transmembrane</keyword>
<keyword evidence="7" id="KW-0862">Zinc</keyword>
<dbReference type="GO" id="GO:0004674">
    <property type="term" value="F:protein serine/threonine kinase activity"/>
    <property type="evidence" value="ECO:0007669"/>
    <property type="project" value="UniProtKB-KW"/>
</dbReference>
<keyword evidence="3" id="KW-1015">Disulfide bond</keyword>
<keyword evidence="2" id="KW-0732">Signal</keyword>
<dbReference type="SMART" id="SM00181">
    <property type="entry name" value="EGF"/>
    <property type="match status" value="2"/>
</dbReference>
<name>A0A978W3M1_ZIZJJ</name>
<proteinExistence type="predicted"/>
<dbReference type="InterPro" id="IPR000858">
    <property type="entry name" value="S_locus_glycoprot_dom"/>
</dbReference>
<comment type="caution">
    <text evidence="11">The sequence shown here is derived from an EMBL/GenBank/DDBJ whole genome shotgun (WGS) entry which is preliminary data.</text>
</comment>
<evidence type="ECO:0000256" key="6">
    <source>
        <dbReference type="ARBA" id="ARBA00048679"/>
    </source>
</evidence>
<evidence type="ECO:0000313" key="11">
    <source>
        <dbReference type="EMBL" id="KAH7546555.1"/>
    </source>
</evidence>
<evidence type="ECO:0000256" key="1">
    <source>
        <dbReference type="ARBA" id="ARBA00012513"/>
    </source>
</evidence>
<dbReference type="PROSITE" id="PS50948">
    <property type="entry name" value="PAN"/>
    <property type="match status" value="1"/>
</dbReference>
<dbReference type="GO" id="GO:0008270">
    <property type="term" value="F:zinc ion binding"/>
    <property type="evidence" value="ECO:0007669"/>
    <property type="project" value="UniProtKB-KW"/>
</dbReference>
<dbReference type="Pfam" id="PF08276">
    <property type="entry name" value="PAN_2"/>
    <property type="match status" value="1"/>
</dbReference>
<protein>
    <recommendedName>
        <fullName evidence="1">non-specific serine/threonine protein kinase</fullName>
        <ecNumber evidence="1">2.7.11.1</ecNumber>
    </recommendedName>
</protein>
<comment type="catalytic activity">
    <reaction evidence="5">
        <text>L-threonyl-[protein] + ATP = O-phospho-L-threonyl-[protein] + ADP + H(+)</text>
        <dbReference type="Rhea" id="RHEA:46608"/>
        <dbReference type="Rhea" id="RHEA-COMP:11060"/>
        <dbReference type="Rhea" id="RHEA-COMP:11605"/>
        <dbReference type="ChEBI" id="CHEBI:15378"/>
        <dbReference type="ChEBI" id="CHEBI:30013"/>
        <dbReference type="ChEBI" id="CHEBI:30616"/>
        <dbReference type="ChEBI" id="CHEBI:61977"/>
        <dbReference type="ChEBI" id="CHEBI:456216"/>
        <dbReference type="EC" id="2.7.11.1"/>
    </reaction>
</comment>
<keyword evidence="8" id="KW-1133">Transmembrane helix</keyword>
<sequence>MVSKGGSFELGFFTPGLKRGLSAWRNPEDPCPGNFTYGLELGPRRYPEEYIWNGTTKYYRTGPWNGLRFSGLPELKANDVYGFKFVYSDDEVYYTYTLKVTKVISRVVLNQTTGKRERSTWIMPNDPWTVRSSLPKDKCDDYGLCGANAKCSIIGQNPICECLKGFKPKSQENWNKKDWSQGCERNLPLSCQEKHRDGFCNTTNFFHLCEMSRGTFEKMVEMGVKDSNFTNHVDWQNINENPVCECLQGFKPTSQGNWNIMDWSQGCERNVPLNCQEKHSDGFVKFVGVKLPDTTFTWVNKSMNLQECRAKCLNNCSCMAFANSDISGKGSGCVHWFGGLVDIRGFPEGGQDLHIRMPASELEKYRKTRGDDKVKKALIAVAVVGVVSGILFLGFYIRRSRRAALKAYVRKDNAKYYRTGPWNGLRFSGAPELKPNPLFSFHFVYNDDEVYYTYSLLNKSVISRIVLNQTTSVRERTIWIEAERTWKQYSSVPRDYCDTYRLCGANGKCIIGQNPVCQCLQGFKPKSQGNWNTMDWSHGCERNVPLNCQEKQSDGFVKFVGLKLPDATLTWVNKKKYRKAKGDSKVKKAVIAVAVIGVVSGILFLGFYIRRSRKAALRASECSSKTYAWTLMQEGRPIELIDAWMSDYSQNLSEILRCIHVSLLCVQQRPMDRPCMSSVVLMLSSEGALPEPKTPGYFMEADLHLTETDSPSSKFVTSSTNDMSITVMEAR</sequence>
<feature type="transmembrane region" description="Helical" evidence="8">
    <location>
        <begin position="377"/>
        <end position="397"/>
    </location>
</feature>
<dbReference type="PANTHER" id="PTHR32444:SF234">
    <property type="entry name" value="RECEPTOR-LIKE SERINE_THREONINE-PROTEIN KINASE"/>
    <property type="match status" value="1"/>
</dbReference>
<feature type="transmembrane region" description="Helical" evidence="8">
    <location>
        <begin position="589"/>
        <end position="609"/>
    </location>
</feature>
<evidence type="ECO:0000256" key="2">
    <source>
        <dbReference type="ARBA" id="ARBA00022729"/>
    </source>
</evidence>
<evidence type="ECO:0000259" key="10">
    <source>
        <dbReference type="PROSITE" id="PS50966"/>
    </source>
</evidence>
<dbReference type="Proteomes" id="UP000813462">
    <property type="component" value="Unassembled WGS sequence"/>
</dbReference>
<evidence type="ECO:0000256" key="4">
    <source>
        <dbReference type="ARBA" id="ARBA00023180"/>
    </source>
</evidence>
<dbReference type="SMART" id="SM00473">
    <property type="entry name" value="PAN_AP"/>
    <property type="match status" value="1"/>
</dbReference>
<dbReference type="EC" id="2.7.11.1" evidence="1"/>
<gene>
    <name evidence="11" type="ORF">FEM48_Zijuj01G0213200</name>
</gene>
<comment type="catalytic activity">
    <reaction evidence="6">
        <text>L-seryl-[protein] + ATP = O-phospho-L-seryl-[protein] + ADP + H(+)</text>
        <dbReference type="Rhea" id="RHEA:17989"/>
        <dbReference type="Rhea" id="RHEA-COMP:9863"/>
        <dbReference type="Rhea" id="RHEA-COMP:11604"/>
        <dbReference type="ChEBI" id="CHEBI:15378"/>
        <dbReference type="ChEBI" id="CHEBI:29999"/>
        <dbReference type="ChEBI" id="CHEBI:30616"/>
        <dbReference type="ChEBI" id="CHEBI:83421"/>
        <dbReference type="ChEBI" id="CHEBI:456216"/>
        <dbReference type="EC" id="2.7.11.1"/>
    </reaction>
</comment>
<evidence type="ECO:0000313" key="12">
    <source>
        <dbReference type="Proteomes" id="UP000813462"/>
    </source>
</evidence>
<evidence type="ECO:0000256" key="8">
    <source>
        <dbReference type="SAM" id="Phobius"/>
    </source>
</evidence>
<evidence type="ECO:0000256" key="7">
    <source>
        <dbReference type="PROSITE-ProRule" id="PRU00325"/>
    </source>
</evidence>
<evidence type="ECO:0000256" key="3">
    <source>
        <dbReference type="ARBA" id="ARBA00023157"/>
    </source>
</evidence>
<keyword evidence="4" id="KW-0325">Glycoprotein</keyword>
<evidence type="ECO:0000259" key="9">
    <source>
        <dbReference type="PROSITE" id="PS50948"/>
    </source>
</evidence>
<dbReference type="Pfam" id="PF00954">
    <property type="entry name" value="S_locus_glycop"/>
    <property type="match status" value="2"/>
</dbReference>
<keyword evidence="8" id="KW-0472">Membrane</keyword>
<dbReference type="CDD" id="cd01098">
    <property type="entry name" value="PAN_AP_plant"/>
    <property type="match status" value="1"/>
</dbReference>
<keyword evidence="7" id="KW-0863">Zinc-finger</keyword>
<evidence type="ECO:0000256" key="5">
    <source>
        <dbReference type="ARBA" id="ARBA00047899"/>
    </source>
</evidence>
<dbReference type="GO" id="GO:0005524">
    <property type="term" value="F:ATP binding"/>
    <property type="evidence" value="ECO:0007669"/>
    <property type="project" value="UniProtKB-KW"/>
</dbReference>
<dbReference type="InterPro" id="IPR003609">
    <property type="entry name" value="Pan_app"/>
</dbReference>
<organism evidence="11 12">
    <name type="scientific">Ziziphus jujuba var. spinosa</name>
    <dbReference type="NCBI Taxonomy" id="714518"/>
    <lineage>
        <taxon>Eukaryota</taxon>
        <taxon>Viridiplantae</taxon>
        <taxon>Streptophyta</taxon>
        <taxon>Embryophyta</taxon>
        <taxon>Tracheophyta</taxon>
        <taxon>Spermatophyta</taxon>
        <taxon>Magnoliopsida</taxon>
        <taxon>eudicotyledons</taxon>
        <taxon>Gunneridae</taxon>
        <taxon>Pentapetalae</taxon>
        <taxon>rosids</taxon>
        <taxon>fabids</taxon>
        <taxon>Rosales</taxon>
        <taxon>Rhamnaceae</taxon>
        <taxon>Paliureae</taxon>
        <taxon>Ziziphus</taxon>
    </lineage>
</organism>
<reference evidence="11" key="1">
    <citation type="journal article" date="2021" name="Front. Plant Sci.">
        <title>Chromosome-Scale Genome Assembly for Chinese Sour Jujube and Insights Into Its Genome Evolution and Domestication Signature.</title>
        <authorList>
            <person name="Shen L.-Y."/>
            <person name="Luo H."/>
            <person name="Wang X.-L."/>
            <person name="Wang X.-M."/>
            <person name="Qiu X.-J."/>
            <person name="Liu H."/>
            <person name="Zhou S.-S."/>
            <person name="Jia K.-H."/>
            <person name="Nie S."/>
            <person name="Bao Y.-T."/>
            <person name="Zhang R.-G."/>
            <person name="Yun Q.-Z."/>
            <person name="Chai Y.-H."/>
            <person name="Lu J.-Y."/>
            <person name="Li Y."/>
            <person name="Zhao S.-W."/>
            <person name="Mao J.-F."/>
            <person name="Jia S.-G."/>
            <person name="Mao Y.-M."/>
        </authorList>
    </citation>
    <scope>NUCLEOTIDE SEQUENCE</scope>
    <source>
        <strain evidence="11">AT0</strain>
        <tissue evidence="11">Leaf</tissue>
    </source>
</reference>
<dbReference type="InterPro" id="IPR024171">
    <property type="entry name" value="SRK-like_kinase"/>
</dbReference>
<dbReference type="AlphaFoldDB" id="A0A978W3M1"/>
<dbReference type="InterPro" id="IPR007527">
    <property type="entry name" value="Znf_SWIM"/>
</dbReference>
<dbReference type="InterPro" id="IPR000742">
    <property type="entry name" value="EGF"/>
</dbReference>
<dbReference type="PANTHER" id="PTHR32444">
    <property type="entry name" value="BULB-TYPE LECTIN DOMAIN-CONTAINING PROTEIN"/>
    <property type="match status" value="1"/>
</dbReference>
<dbReference type="PROSITE" id="PS50966">
    <property type="entry name" value="ZF_SWIM"/>
    <property type="match status" value="1"/>
</dbReference>
<keyword evidence="7" id="KW-0479">Metal-binding</keyword>
<dbReference type="EMBL" id="JAEACU010000001">
    <property type="protein sequence ID" value="KAH7546555.1"/>
    <property type="molecule type" value="Genomic_DNA"/>
</dbReference>
<dbReference type="Gene3D" id="3.50.4.10">
    <property type="entry name" value="Hepatocyte Growth Factor"/>
    <property type="match status" value="1"/>
</dbReference>
<accession>A0A978W3M1</accession>